<dbReference type="InterPro" id="IPR052479">
    <property type="entry name" value="GPI-anchor_Adhesion_Reg"/>
</dbReference>
<evidence type="ECO:0000313" key="5">
    <source>
        <dbReference type="EMBL" id="KAK0623744.1"/>
    </source>
</evidence>
<name>A0AA39WY25_9PEZI</name>
<dbReference type="InterPro" id="IPR018466">
    <property type="entry name" value="Kre9/Knh1-like_N"/>
</dbReference>
<proteinExistence type="predicted"/>
<protein>
    <recommendedName>
        <fullName evidence="4">Yeast cell wall synthesis Kre9/Knh1-like N-terminal domain-containing protein</fullName>
    </recommendedName>
</protein>
<feature type="region of interest" description="Disordered" evidence="2">
    <location>
        <begin position="160"/>
        <end position="186"/>
    </location>
</feature>
<dbReference type="PANTHER" id="PTHR35185:SF1">
    <property type="entry name" value="UPF0619 GPI-ANCHORED MEMBRANE PROTEIN C1322.10"/>
    <property type="match status" value="1"/>
</dbReference>
<feature type="domain" description="Yeast cell wall synthesis Kre9/Knh1-like N-terminal" evidence="4">
    <location>
        <begin position="22"/>
        <end position="111"/>
    </location>
</feature>
<keyword evidence="1 3" id="KW-0732">Signal</keyword>
<dbReference type="PANTHER" id="PTHR35185">
    <property type="entry name" value="SERINE/THREONINE-RICH PROTEIN ADG2-RELATED"/>
    <property type="match status" value="1"/>
</dbReference>
<dbReference type="EMBL" id="JAULSU010000003">
    <property type="protein sequence ID" value="KAK0623744.1"/>
    <property type="molecule type" value="Genomic_DNA"/>
</dbReference>
<dbReference type="AlphaFoldDB" id="A0AA39WY25"/>
<evidence type="ECO:0000313" key="6">
    <source>
        <dbReference type="Proteomes" id="UP001175000"/>
    </source>
</evidence>
<accession>A0AA39WY25</accession>
<sequence>MQTSVLSTLLLAACVRGIEITSPTKNDVVDLAAGVKVTWSTVASDPKTAHLFLVNMAGGHTPYSKDLGEVDLSKGSITVTESVKDDTTYQFNFQSMKENSMGILAQSEQFEAKADEGEKETTTKSTAATTTKATVAGGASETAEATTLSSVVVLASGSSTSGAASKTASSTSTSTTANASSTPESGAAGCKVGGVLALVAGIVAVVA</sequence>
<dbReference type="Proteomes" id="UP001175000">
    <property type="component" value="Unassembled WGS sequence"/>
</dbReference>
<feature type="signal peptide" evidence="3">
    <location>
        <begin position="1"/>
        <end position="17"/>
    </location>
</feature>
<dbReference type="Pfam" id="PF10342">
    <property type="entry name" value="Kre9_KNH"/>
    <property type="match status" value="1"/>
</dbReference>
<gene>
    <name evidence="5" type="ORF">B0T14DRAFT_426524</name>
</gene>
<organism evidence="5 6">
    <name type="scientific">Immersiella caudata</name>
    <dbReference type="NCBI Taxonomy" id="314043"/>
    <lineage>
        <taxon>Eukaryota</taxon>
        <taxon>Fungi</taxon>
        <taxon>Dikarya</taxon>
        <taxon>Ascomycota</taxon>
        <taxon>Pezizomycotina</taxon>
        <taxon>Sordariomycetes</taxon>
        <taxon>Sordariomycetidae</taxon>
        <taxon>Sordariales</taxon>
        <taxon>Lasiosphaeriaceae</taxon>
        <taxon>Immersiella</taxon>
    </lineage>
</organism>
<reference evidence="5" key="1">
    <citation type="submission" date="2023-06" db="EMBL/GenBank/DDBJ databases">
        <title>Genome-scale phylogeny and comparative genomics of the fungal order Sordariales.</title>
        <authorList>
            <consortium name="Lawrence Berkeley National Laboratory"/>
            <person name="Hensen N."/>
            <person name="Bonometti L."/>
            <person name="Westerberg I."/>
            <person name="Brannstrom I.O."/>
            <person name="Guillou S."/>
            <person name="Cros-Aarteil S."/>
            <person name="Calhoun S."/>
            <person name="Haridas S."/>
            <person name="Kuo A."/>
            <person name="Mondo S."/>
            <person name="Pangilinan J."/>
            <person name="Riley R."/>
            <person name="Labutti K."/>
            <person name="Andreopoulos B."/>
            <person name="Lipzen A."/>
            <person name="Chen C."/>
            <person name="Yanf M."/>
            <person name="Daum C."/>
            <person name="Ng V."/>
            <person name="Clum A."/>
            <person name="Steindorff A."/>
            <person name="Ohm R."/>
            <person name="Martin F."/>
            <person name="Silar P."/>
            <person name="Natvig D."/>
            <person name="Lalanne C."/>
            <person name="Gautier V."/>
            <person name="Ament-Velasquez S.L."/>
            <person name="Kruys A."/>
            <person name="Hutchinson M.I."/>
            <person name="Powell A.J."/>
            <person name="Barry K."/>
            <person name="Miller A.N."/>
            <person name="Grigoriev I.V."/>
            <person name="Debuchy R."/>
            <person name="Gladieux P."/>
            <person name="Thoren M.H."/>
            <person name="Johannesson H."/>
        </authorList>
    </citation>
    <scope>NUCLEOTIDE SEQUENCE</scope>
    <source>
        <strain evidence="5">CBS 606.72</strain>
    </source>
</reference>
<keyword evidence="6" id="KW-1185">Reference proteome</keyword>
<evidence type="ECO:0000256" key="1">
    <source>
        <dbReference type="ARBA" id="ARBA00022729"/>
    </source>
</evidence>
<evidence type="ECO:0000259" key="4">
    <source>
        <dbReference type="Pfam" id="PF10342"/>
    </source>
</evidence>
<evidence type="ECO:0000256" key="3">
    <source>
        <dbReference type="SAM" id="SignalP"/>
    </source>
</evidence>
<evidence type="ECO:0000256" key="2">
    <source>
        <dbReference type="SAM" id="MobiDB-lite"/>
    </source>
</evidence>
<feature type="chain" id="PRO_5041420033" description="Yeast cell wall synthesis Kre9/Knh1-like N-terminal domain-containing protein" evidence="3">
    <location>
        <begin position="18"/>
        <end position="207"/>
    </location>
</feature>
<comment type="caution">
    <text evidence="5">The sequence shown here is derived from an EMBL/GenBank/DDBJ whole genome shotgun (WGS) entry which is preliminary data.</text>
</comment>